<dbReference type="RefSeq" id="WP_138169465.1">
    <property type="nucleotide sequence ID" value="NZ_VAWA01000003.1"/>
</dbReference>
<evidence type="ECO:0000313" key="1">
    <source>
        <dbReference type="EMBL" id="TLP78954.1"/>
    </source>
</evidence>
<accession>A0A5R9ALD8</accession>
<protein>
    <submittedName>
        <fullName evidence="1">Maleate cis-trans isomerase</fullName>
    </submittedName>
</protein>
<organism evidence="1 2">
    <name type="scientific">Nesterenkonia sphaerica</name>
    <dbReference type="NCBI Taxonomy" id="1804988"/>
    <lineage>
        <taxon>Bacteria</taxon>
        <taxon>Bacillati</taxon>
        <taxon>Actinomycetota</taxon>
        <taxon>Actinomycetes</taxon>
        <taxon>Micrococcales</taxon>
        <taxon>Micrococcaceae</taxon>
        <taxon>Nesterenkonia</taxon>
    </lineage>
</organism>
<dbReference type="OrthoDB" id="4537983at2"/>
<reference evidence="1 2" key="1">
    <citation type="submission" date="2019-05" db="EMBL/GenBank/DDBJ databases">
        <title>Nesterenkonia sp. GY239, isolated from the Southern Atlantic Ocean.</title>
        <authorList>
            <person name="Zhang G."/>
        </authorList>
    </citation>
    <scope>NUCLEOTIDE SEQUENCE [LARGE SCALE GENOMIC DNA]</scope>
    <source>
        <strain evidence="1 2">GY239</strain>
    </source>
</reference>
<keyword evidence="2" id="KW-1185">Reference proteome</keyword>
<dbReference type="InterPro" id="IPR053714">
    <property type="entry name" value="Iso_Racemase_Enz_sf"/>
</dbReference>
<dbReference type="AlphaFoldDB" id="A0A5R9ALD8"/>
<keyword evidence="1" id="KW-0413">Isomerase</keyword>
<dbReference type="PANTHER" id="PTHR40267">
    <property type="entry name" value="BLR3294 PROTEIN"/>
    <property type="match status" value="1"/>
</dbReference>
<dbReference type="Gene3D" id="3.40.50.12500">
    <property type="match status" value="1"/>
</dbReference>
<dbReference type="Proteomes" id="UP000306544">
    <property type="component" value="Unassembled WGS sequence"/>
</dbReference>
<dbReference type="InterPro" id="IPR026286">
    <property type="entry name" value="MaiA/AMDase"/>
</dbReference>
<dbReference type="GO" id="GO:0016853">
    <property type="term" value="F:isomerase activity"/>
    <property type="evidence" value="ECO:0007669"/>
    <property type="project" value="UniProtKB-KW"/>
</dbReference>
<dbReference type="Pfam" id="PF17645">
    <property type="entry name" value="Amdase"/>
    <property type="match status" value="1"/>
</dbReference>
<sequence length="255" mass="27294">MNARVTVGILYPGHAAEDDFSTLDSTFQDAEAPPVRLPVAITTIGVDEHTPQALRETGSHPRLLAGAQRLLTQQRVDSLMWACTSGSFVFGWQGAHSQVRRLTEATGVPVSSTSLGFVRALTRLGLRRVAVAASYPAELAEHFVGFLRAGGVEPVAFEAQGVFTAQAVSQLPRAELFAMIRHVDVPAAQAVVVPDTAMHSLTWVEEMEQALGKPVLTANQVTIWEGMRIAGVAQPQLPALGSLLNPERLISSSPD</sequence>
<evidence type="ECO:0000313" key="2">
    <source>
        <dbReference type="Proteomes" id="UP000306544"/>
    </source>
</evidence>
<dbReference type="PANTHER" id="PTHR40267:SF1">
    <property type="entry name" value="BLR3294 PROTEIN"/>
    <property type="match status" value="1"/>
</dbReference>
<dbReference type="EMBL" id="VAWA01000003">
    <property type="protein sequence ID" value="TLP78954.1"/>
    <property type="molecule type" value="Genomic_DNA"/>
</dbReference>
<gene>
    <name evidence="1" type="ORF">FEF27_03620</name>
</gene>
<proteinExistence type="predicted"/>
<comment type="caution">
    <text evidence="1">The sequence shown here is derived from an EMBL/GenBank/DDBJ whole genome shotgun (WGS) entry which is preliminary data.</text>
</comment>
<name>A0A5R9ALD8_9MICC</name>